<reference evidence="3 4" key="1">
    <citation type="submission" date="2017-02" db="EMBL/GenBank/DDBJ databases">
        <authorList>
            <person name="Peterson S.W."/>
        </authorList>
    </citation>
    <scope>NUCLEOTIDE SEQUENCE [LARGE SCALE GENOMIC DNA]</scope>
    <source>
        <strain evidence="3 4">DSM 22323</strain>
    </source>
</reference>
<accession>A0A1T5CGN2</accession>
<keyword evidence="1" id="KW-0472">Membrane</keyword>
<dbReference type="EMBL" id="FUYZ01000001">
    <property type="protein sequence ID" value="SKB58597.1"/>
    <property type="molecule type" value="Genomic_DNA"/>
</dbReference>
<evidence type="ECO:0000256" key="1">
    <source>
        <dbReference type="SAM" id="Phobius"/>
    </source>
</evidence>
<feature type="domain" description="Potassium channel" evidence="2">
    <location>
        <begin position="67"/>
        <end position="136"/>
    </location>
</feature>
<dbReference type="Gene3D" id="1.10.287.70">
    <property type="match status" value="1"/>
</dbReference>
<keyword evidence="1" id="KW-1133">Transmembrane helix</keyword>
<sequence>MLQIVLVGILVVACNVFIQALSTLYFLKIFIPQFKRWRTKNELLTAFAMLVFLIMFFTLLHGGQCTLWAAVYYLNPQISSLSSFSESIYFSLITFTTIGYGDVVIDSEWRILAGLEAINGIMLVGWSTAMVFAFLQVIYKNGNHPHLHFGDDK</sequence>
<keyword evidence="1" id="KW-0812">Transmembrane</keyword>
<dbReference type="SUPFAM" id="SSF81324">
    <property type="entry name" value="Voltage-gated potassium channels"/>
    <property type="match status" value="1"/>
</dbReference>
<dbReference type="AlphaFoldDB" id="A0A1T5CGN2"/>
<dbReference type="InterPro" id="IPR013099">
    <property type="entry name" value="K_chnl_dom"/>
</dbReference>
<dbReference type="STRING" id="619805.SAMN05660477_00048"/>
<dbReference type="Proteomes" id="UP000191112">
    <property type="component" value="Unassembled WGS sequence"/>
</dbReference>
<feature type="transmembrane region" description="Helical" evidence="1">
    <location>
        <begin position="43"/>
        <end position="75"/>
    </location>
</feature>
<evidence type="ECO:0000313" key="3">
    <source>
        <dbReference type="EMBL" id="SKB58597.1"/>
    </source>
</evidence>
<dbReference type="Pfam" id="PF07885">
    <property type="entry name" value="Ion_trans_2"/>
    <property type="match status" value="1"/>
</dbReference>
<dbReference type="RefSeq" id="WP_079665389.1">
    <property type="nucleotide sequence ID" value="NZ_FUYZ01000001.1"/>
</dbReference>
<feature type="transmembrane region" description="Helical" evidence="1">
    <location>
        <begin position="117"/>
        <end position="139"/>
    </location>
</feature>
<evidence type="ECO:0000259" key="2">
    <source>
        <dbReference type="Pfam" id="PF07885"/>
    </source>
</evidence>
<dbReference type="OrthoDB" id="9799090at2"/>
<feature type="transmembrane region" description="Helical" evidence="1">
    <location>
        <begin position="87"/>
        <end position="105"/>
    </location>
</feature>
<feature type="transmembrane region" description="Helical" evidence="1">
    <location>
        <begin position="6"/>
        <end position="31"/>
    </location>
</feature>
<proteinExistence type="predicted"/>
<evidence type="ECO:0000313" key="4">
    <source>
        <dbReference type="Proteomes" id="UP000191112"/>
    </source>
</evidence>
<gene>
    <name evidence="3" type="ORF">SAMN05660477_00048</name>
</gene>
<protein>
    <submittedName>
        <fullName evidence="3">Ion channel</fullName>
    </submittedName>
</protein>
<organism evidence="3 4">
    <name type="scientific">Soonwooa buanensis</name>
    <dbReference type="NCBI Taxonomy" id="619805"/>
    <lineage>
        <taxon>Bacteria</taxon>
        <taxon>Pseudomonadati</taxon>
        <taxon>Bacteroidota</taxon>
        <taxon>Flavobacteriia</taxon>
        <taxon>Flavobacteriales</taxon>
        <taxon>Weeksellaceae</taxon>
        <taxon>Chryseobacterium group</taxon>
        <taxon>Soonwooa</taxon>
    </lineage>
</organism>
<keyword evidence="4" id="KW-1185">Reference proteome</keyword>
<name>A0A1T5CGN2_9FLAO</name>